<evidence type="ECO:0000313" key="1">
    <source>
        <dbReference type="EMBL" id="MBB5330466.1"/>
    </source>
</evidence>
<comment type="caution">
    <text evidence="1">The sequence shown here is derived from an EMBL/GenBank/DDBJ whole genome shotgun (WGS) entry which is preliminary data.</text>
</comment>
<dbReference type="EMBL" id="JACHEB010000010">
    <property type="protein sequence ID" value="MBB5330466.1"/>
    <property type="molecule type" value="Genomic_DNA"/>
</dbReference>
<sequence>MVVPIEPRILSADRLDGGLLIAFDDGGCALYSAALLVAMRPQADQVSDTDLEE</sequence>
<evidence type="ECO:0000313" key="2">
    <source>
        <dbReference type="Proteomes" id="UP000535182"/>
    </source>
</evidence>
<proteinExistence type="predicted"/>
<reference evidence="1 2" key="1">
    <citation type="submission" date="2020-08" db="EMBL/GenBank/DDBJ databases">
        <title>Genomic Encyclopedia of Type Strains, Phase IV (KMG-V): Genome sequencing to study the core and pangenomes of soil and plant-associated prokaryotes.</title>
        <authorList>
            <person name="Whitman W."/>
        </authorList>
    </citation>
    <scope>NUCLEOTIDE SEQUENCE [LARGE SCALE GENOMIC DNA]</scope>
    <source>
        <strain evidence="1 2">X5P2</strain>
    </source>
</reference>
<accession>A0A9X0QHA5</accession>
<organism evidence="1 2">
    <name type="scientific">Tunturiibacter gelidiferens</name>
    <dbReference type="NCBI Taxonomy" id="3069689"/>
    <lineage>
        <taxon>Bacteria</taxon>
        <taxon>Pseudomonadati</taxon>
        <taxon>Acidobacteriota</taxon>
        <taxon>Terriglobia</taxon>
        <taxon>Terriglobales</taxon>
        <taxon>Acidobacteriaceae</taxon>
        <taxon>Tunturiibacter</taxon>
    </lineage>
</organism>
<dbReference type="AlphaFoldDB" id="A0A9X0QHA5"/>
<gene>
    <name evidence="1" type="ORF">HDF14_004101</name>
</gene>
<protein>
    <submittedName>
        <fullName evidence="1">Uncharacterized protein</fullName>
    </submittedName>
</protein>
<name>A0A9X0QHA5_9BACT</name>
<keyword evidence="2" id="KW-1185">Reference proteome</keyword>
<dbReference type="Proteomes" id="UP000535182">
    <property type="component" value="Unassembled WGS sequence"/>
</dbReference>